<accession>A0A8E2U5D5</accession>
<dbReference type="Pfam" id="PF12276">
    <property type="entry name" value="DUF3617"/>
    <property type="match status" value="1"/>
</dbReference>
<feature type="chain" id="PRO_5034313869" evidence="1">
    <location>
        <begin position="21"/>
        <end position="173"/>
    </location>
</feature>
<evidence type="ECO:0000313" key="2">
    <source>
        <dbReference type="EMBL" id="PNF77504.1"/>
    </source>
</evidence>
<proteinExistence type="predicted"/>
<dbReference type="AlphaFoldDB" id="A0A8E2U5D5"/>
<reference evidence="2 3" key="1">
    <citation type="submission" date="2018-01" db="EMBL/GenBank/DDBJ databases">
        <title>Denitrification phenotypes of diverse strains of Pseudomonas stutzeri.</title>
        <authorList>
            <person name="Milligan D.A."/>
            <person name="Bergaust L."/>
            <person name="Bakken L.R."/>
            <person name="Frostegard A."/>
        </authorList>
    </citation>
    <scope>NUCLEOTIDE SEQUENCE [LARGE SCALE GENOMIC DNA]</scope>
    <source>
        <strain evidence="2 3">DSM 50238</strain>
    </source>
</reference>
<comment type="caution">
    <text evidence="2">The sequence shown here is derived from an EMBL/GenBank/DDBJ whole genome shotgun (WGS) entry which is preliminary data.</text>
</comment>
<keyword evidence="3" id="KW-1185">Reference proteome</keyword>
<feature type="signal peptide" evidence="1">
    <location>
        <begin position="1"/>
        <end position="20"/>
    </location>
</feature>
<dbReference type="EMBL" id="POUK01000002">
    <property type="protein sequence ID" value="PNF77504.1"/>
    <property type="molecule type" value="Genomic_DNA"/>
</dbReference>
<organism evidence="2 3">
    <name type="scientific">Stutzerimonas degradans</name>
    <dbReference type="NCBI Taxonomy" id="2968968"/>
    <lineage>
        <taxon>Bacteria</taxon>
        <taxon>Pseudomonadati</taxon>
        <taxon>Pseudomonadota</taxon>
        <taxon>Gammaproteobacteria</taxon>
        <taxon>Pseudomonadales</taxon>
        <taxon>Pseudomonadaceae</taxon>
        <taxon>Stutzerimonas</taxon>
    </lineage>
</organism>
<keyword evidence="1" id="KW-0732">Signal</keyword>
<dbReference type="RefSeq" id="WP_102828130.1">
    <property type="nucleotide sequence ID" value="NZ_CP065721.1"/>
</dbReference>
<dbReference type="InterPro" id="IPR022061">
    <property type="entry name" value="DUF3617"/>
</dbReference>
<name>A0A8E2U5D5_9GAMM</name>
<evidence type="ECO:0000256" key="1">
    <source>
        <dbReference type="SAM" id="SignalP"/>
    </source>
</evidence>
<protein>
    <submittedName>
        <fullName evidence="2">DUF3617 domain-containing protein</fullName>
    </submittedName>
</protein>
<sequence>MNRTLIAFAFLLSCSLPVQAAPILPGLWEFTSRDIQVDGQQMPGVSEMLEQMQNLPAAQRQQMEDMLAAQGVQLGGQGVRICLSEAQVNAEELPFSDQPDCTQEITERTDRLWKFRFQCPDASGQGETRFISEREFVSVVESQYSAGGERGSSRMESQARWLGEDCGALKPAR</sequence>
<dbReference type="Proteomes" id="UP000235881">
    <property type="component" value="Unassembled WGS sequence"/>
</dbReference>
<evidence type="ECO:0000313" key="3">
    <source>
        <dbReference type="Proteomes" id="UP000235881"/>
    </source>
</evidence>
<gene>
    <name evidence="2" type="ORF">CXK95_07395</name>
</gene>